<comment type="caution">
    <text evidence="17">The sequence shown here is derived from an EMBL/GenBank/DDBJ whole genome shotgun (WGS) entry which is preliminary data.</text>
</comment>
<dbReference type="GO" id="GO:0030247">
    <property type="term" value="F:polysaccharide binding"/>
    <property type="evidence" value="ECO:0007669"/>
    <property type="project" value="InterPro"/>
</dbReference>
<dbReference type="InterPro" id="IPR025287">
    <property type="entry name" value="WAK_GUB"/>
</dbReference>
<dbReference type="InParanoid" id="A0A2P5F8Q5"/>
<evidence type="ECO:0000259" key="16">
    <source>
        <dbReference type="Pfam" id="PF13947"/>
    </source>
</evidence>
<evidence type="ECO:0000256" key="15">
    <source>
        <dbReference type="SAM" id="SignalP"/>
    </source>
</evidence>
<comment type="pathway">
    <text evidence="3">Protein modification; protein ubiquitination.</text>
</comment>
<keyword evidence="9" id="KW-0863">Zinc-finger</keyword>
<evidence type="ECO:0000256" key="14">
    <source>
        <dbReference type="ARBA" id="ARBA00024209"/>
    </source>
</evidence>
<sequence>MASSSSLFLLLFMKIYVAAVPEASQDNFDCIKSPWCRDTEDYIRFPFRLKDRQPSTCGYPGFDVSCDSKNRTVLELPSHPIKLYVAGIYYYSQQIHVYNPDFSNGFPKKPSTFLEQLNLSGSPFQFTHGFSRLTVLDCYEEAGYNDIFPFDSNIHIADRPDLVHCTKMYDCIAPADPIDMSTFSLTWSVPSCKQCEEKLERCQLKENGTEHETECIFENILEERKGQSLKPSIIA</sequence>
<evidence type="ECO:0000256" key="12">
    <source>
        <dbReference type="ARBA" id="ARBA00022989"/>
    </source>
</evidence>
<comment type="catalytic activity">
    <reaction evidence="1">
        <text>S-ubiquitinyl-[E2 ubiquitin-conjugating enzyme]-L-cysteine + [acceptor protein]-L-lysine = [E2 ubiquitin-conjugating enzyme]-L-cysteine + N(6)-ubiquitinyl-[acceptor protein]-L-lysine.</text>
        <dbReference type="EC" id="2.3.2.27"/>
    </reaction>
</comment>
<feature type="chain" id="PRO_5015108330" description="RING-type E3 ubiquitin transferase" evidence="15">
    <location>
        <begin position="20"/>
        <end position="235"/>
    </location>
</feature>
<keyword evidence="13" id="KW-0472">Membrane</keyword>
<dbReference type="Pfam" id="PF13947">
    <property type="entry name" value="GUB_WAK_bind"/>
    <property type="match status" value="1"/>
</dbReference>
<keyword evidence="17" id="KW-0675">Receptor</keyword>
<reference evidence="18" key="1">
    <citation type="submission" date="2016-06" db="EMBL/GenBank/DDBJ databases">
        <title>Parallel loss of symbiosis genes in relatives of nitrogen-fixing non-legume Parasponia.</title>
        <authorList>
            <person name="Van Velzen R."/>
            <person name="Holmer R."/>
            <person name="Bu F."/>
            <person name="Rutten L."/>
            <person name="Van Zeijl A."/>
            <person name="Liu W."/>
            <person name="Santuari L."/>
            <person name="Cao Q."/>
            <person name="Sharma T."/>
            <person name="Shen D."/>
            <person name="Roswanjaya Y."/>
            <person name="Wardhani T."/>
            <person name="Kalhor M.S."/>
            <person name="Jansen J."/>
            <person name="Van den Hoogen J."/>
            <person name="Gungor B."/>
            <person name="Hartog M."/>
            <person name="Hontelez J."/>
            <person name="Verver J."/>
            <person name="Yang W.-C."/>
            <person name="Schijlen E."/>
            <person name="Repin R."/>
            <person name="Schilthuizen M."/>
            <person name="Schranz E."/>
            <person name="Heidstra R."/>
            <person name="Miyata K."/>
            <person name="Fedorova E."/>
            <person name="Kohlen W."/>
            <person name="Bisseling T."/>
            <person name="Smit S."/>
            <person name="Geurts R."/>
        </authorList>
    </citation>
    <scope>NUCLEOTIDE SEQUENCE [LARGE SCALE GENOMIC DNA]</scope>
    <source>
        <strain evidence="18">cv. RG33-2</strain>
    </source>
</reference>
<keyword evidence="12" id="KW-1133">Transmembrane helix</keyword>
<dbReference type="STRING" id="63057.A0A2P5F8Q5"/>
<organism evidence="17 18">
    <name type="scientific">Trema orientale</name>
    <name type="common">Charcoal tree</name>
    <name type="synonym">Celtis orientalis</name>
    <dbReference type="NCBI Taxonomy" id="63057"/>
    <lineage>
        <taxon>Eukaryota</taxon>
        <taxon>Viridiplantae</taxon>
        <taxon>Streptophyta</taxon>
        <taxon>Embryophyta</taxon>
        <taxon>Tracheophyta</taxon>
        <taxon>Spermatophyta</taxon>
        <taxon>Magnoliopsida</taxon>
        <taxon>eudicotyledons</taxon>
        <taxon>Gunneridae</taxon>
        <taxon>Pentapetalae</taxon>
        <taxon>rosids</taxon>
        <taxon>fabids</taxon>
        <taxon>Rosales</taxon>
        <taxon>Cannabaceae</taxon>
        <taxon>Trema</taxon>
    </lineage>
</organism>
<feature type="non-terminal residue" evidence="17">
    <location>
        <position position="235"/>
    </location>
</feature>
<proteinExistence type="inferred from homology"/>
<gene>
    <name evidence="17" type="ORF">TorRG33x02_101980</name>
</gene>
<evidence type="ECO:0000313" key="17">
    <source>
        <dbReference type="EMBL" id="PON94159.1"/>
    </source>
</evidence>
<evidence type="ECO:0000256" key="8">
    <source>
        <dbReference type="ARBA" id="ARBA00022729"/>
    </source>
</evidence>
<keyword evidence="8 15" id="KW-0732">Signal</keyword>
<dbReference type="InterPro" id="IPR046948">
    <property type="entry name" value="ATL20-22-like"/>
</dbReference>
<evidence type="ECO:0000256" key="10">
    <source>
        <dbReference type="ARBA" id="ARBA00022786"/>
    </source>
</evidence>
<evidence type="ECO:0000256" key="7">
    <source>
        <dbReference type="ARBA" id="ARBA00022723"/>
    </source>
</evidence>
<comment type="subcellular location">
    <subcellularLocation>
        <location evidence="2">Membrane</location>
        <topology evidence="2">Single-pass membrane protein</topology>
    </subcellularLocation>
</comment>
<keyword evidence="7" id="KW-0479">Metal-binding</keyword>
<keyword evidence="5" id="KW-0808">Transferase</keyword>
<keyword evidence="11" id="KW-0862">Zinc</keyword>
<dbReference type="GO" id="GO:0016301">
    <property type="term" value="F:kinase activity"/>
    <property type="evidence" value="ECO:0007669"/>
    <property type="project" value="UniProtKB-KW"/>
</dbReference>
<dbReference type="GO" id="GO:0008270">
    <property type="term" value="F:zinc ion binding"/>
    <property type="evidence" value="ECO:0007669"/>
    <property type="project" value="UniProtKB-KW"/>
</dbReference>
<feature type="signal peptide" evidence="15">
    <location>
        <begin position="1"/>
        <end position="19"/>
    </location>
</feature>
<dbReference type="Proteomes" id="UP000237000">
    <property type="component" value="Unassembled WGS sequence"/>
</dbReference>
<evidence type="ECO:0000313" key="18">
    <source>
        <dbReference type="Proteomes" id="UP000237000"/>
    </source>
</evidence>
<dbReference type="PANTHER" id="PTHR46279">
    <property type="entry name" value="RING/U-BOX SUPERFAMILY PROTEIN"/>
    <property type="match status" value="1"/>
</dbReference>
<dbReference type="PANTHER" id="PTHR46279:SF9">
    <property type="entry name" value="OS01G0116300 PROTEIN"/>
    <property type="match status" value="1"/>
</dbReference>
<evidence type="ECO:0000256" key="4">
    <source>
        <dbReference type="ARBA" id="ARBA00012483"/>
    </source>
</evidence>
<dbReference type="EC" id="2.3.2.27" evidence="4"/>
<dbReference type="OrthoDB" id="547665at2759"/>
<evidence type="ECO:0000256" key="2">
    <source>
        <dbReference type="ARBA" id="ARBA00004167"/>
    </source>
</evidence>
<keyword evidence="17" id="KW-0418">Kinase</keyword>
<keyword evidence="18" id="KW-1185">Reference proteome</keyword>
<evidence type="ECO:0000256" key="13">
    <source>
        <dbReference type="ARBA" id="ARBA00023136"/>
    </source>
</evidence>
<dbReference type="GO" id="GO:0061630">
    <property type="term" value="F:ubiquitin protein ligase activity"/>
    <property type="evidence" value="ECO:0007669"/>
    <property type="project" value="UniProtKB-EC"/>
</dbReference>
<dbReference type="AlphaFoldDB" id="A0A2P5F8Q5"/>
<accession>A0A2P5F8Q5</accession>
<evidence type="ECO:0000256" key="3">
    <source>
        <dbReference type="ARBA" id="ARBA00004906"/>
    </source>
</evidence>
<name>A0A2P5F8Q5_TREOI</name>
<protein>
    <recommendedName>
        <fullName evidence="4">RING-type E3 ubiquitin transferase</fullName>
        <ecNumber evidence="4">2.3.2.27</ecNumber>
    </recommendedName>
</protein>
<evidence type="ECO:0000256" key="6">
    <source>
        <dbReference type="ARBA" id="ARBA00022692"/>
    </source>
</evidence>
<keyword evidence="6" id="KW-0812">Transmembrane</keyword>
<dbReference type="EMBL" id="JXTC01000054">
    <property type="protein sequence ID" value="PON94159.1"/>
    <property type="molecule type" value="Genomic_DNA"/>
</dbReference>
<evidence type="ECO:0000256" key="1">
    <source>
        <dbReference type="ARBA" id="ARBA00000900"/>
    </source>
</evidence>
<evidence type="ECO:0000256" key="11">
    <source>
        <dbReference type="ARBA" id="ARBA00022833"/>
    </source>
</evidence>
<feature type="domain" description="Wall-associated receptor kinase galacturonan-binding" evidence="16">
    <location>
        <begin position="35"/>
        <end position="98"/>
    </location>
</feature>
<dbReference type="GO" id="GO:0016020">
    <property type="term" value="C:membrane"/>
    <property type="evidence" value="ECO:0007669"/>
    <property type="project" value="UniProtKB-SubCell"/>
</dbReference>
<evidence type="ECO:0000256" key="9">
    <source>
        <dbReference type="ARBA" id="ARBA00022771"/>
    </source>
</evidence>
<comment type="similarity">
    <text evidence="14">Belongs to the RING-type zinc finger family. ATL subfamily.</text>
</comment>
<evidence type="ECO:0000256" key="5">
    <source>
        <dbReference type="ARBA" id="ARBA00022679"/>
    </source>
</evidence>
<keyword evidence="10" id="KW-0833">Ubl conjugation pathway</keyword>